<comment type="caution">
    <text evidence="7">The sequence shown here is derived from an EMBL/GenBank/DDBJ whole genome shotgun (WGS) entry which is preliminary data.</text>
</comment>
<dbReference type="Pfam" id="PF09369">
    <property type="entry name" value="MZB"/>
    <property type="match status" value="1"/>
</dbReference>
<dbReference type="Gene3D" id="3.40.50.300">
    <property type="entry name" value="P-loop containing nucleotide triphosphate hydrolases"/>
    <property type="match status" value="2"/>
</dbReference>
<evidence type="ECO:0000256" key="3">
    <source>
        <dbReference type="SAM" id="MobiDB-lite"/>
    </source>
</evidence>
<dbReference type="SMART" id="SM00487">
    <property type="entry name" value="DEXDc"/>
    <property type="match status" value="1"/>
</dbReference>
<feature type="region of interest" description="Disordered" evidence="3">
    <location>
        <begin position="881"/>
        <end position="906"/>
    </location>
</feature>
<dbReference type="Pfam" id="PF00270">
    <property type="entry name" value="DEAD"/>
    <property type="match status" value="1"/>
</dbReference>
<dbReference type="PROSITE" id="PS51192">
    <property type="entry name" value="HELICASE_ATP_BIND_1"/>
    <property type="match status" value="1"/>
</dbReference>
<dbReference type="Gene3D" id="3.30.200.20">
    <property type="entry name" value="Phosphorylase Kinase, domain 1"/>
    <property type="match status" value="1"/>
</dbReference>
<dbReference type="GO" id="GO:0005524">
    <property type="term" value="F:ATP binding"/>
    <property type="evidence" value="ECO:0007669"/>
    <property type="project" value="UniProtKB-KW"/>
</dbReference>
<dbReference type="SUPFAM" id="SSF56112">
    <property type="entry name" value="Protein kinase-like (PK-like)"/>
    <property type="match status" value="1"/>
</dbReference>
<proteinExistence type="predicted"/>
<dbReference type="PROSITE" id="PS50011">
    <property type="entry name" value="PROTEIN_KINASE_DOM"/>
    <property type="match status" value="1"/>
</dbReference>
<dbReference type="CDD" id="cd17923">
    <property type="entry name" value="DEXHc_Hrq1-like"/>
    <property type="match status" value="1"/>
</dbReference>
<dbReference type="SMART" id="SM00490">
    <property type="entry name" value="HELICc"/>
    <property type="match status" value="1"/>
</dbReference>
<evidence type="ECO:0000313" key="7">
    <source>
        <dbReference type="EMBL" id="TQL75137.1"/>
    </source>
</evidence>
<dbReference type="Pfam" id="PF00069">
    <property type="entry name" value="Pkinase"/>
    <property type="match status" value="1"/>
</dbReference>
<evidence type="ECO:0000256" key="1">
    <source>
        <dbReference type="ARBA" id="ARBA00022741"/>
    </source>
</evidence>
<dbReference type="InterPro" id="IPR027417">
    <property type="entry name" value="P-loop_NTPase"/>
</dbReference>
<name>A0A543ARC4_9ACTN</name>
<accession>A0A543ARC4</accession>
<evidence type="ECO:0000259" key="6">
    <source>
        <dbReference type="PROSITE" id="PS51194"/>
    </source>
</evidence>
<evidence type="ECO:0000259" key="5">
    <source>
        <dbReference type="PROSITE" id="PS51192"/>
    </source>
</evidence>
<reference evidence="7 8" key="1">
    <citation type="submission" date="2019-06" db="EMBL/GenBank/DDBJ databases">
        <title>Sequencing the genomes of 1000 actinobacteria strains.</title>
        <authorList>
            <person name="Klenk H.-P."/>
        </authorList>
    </citation>
    <scope>NUCLEOTIDE SEQUENCE [LARGE SCALE GENOMIC DNA]</scope>
    <source>
        <strain evidence="7 8">DSM 45928</strain>
    </source>
</reference>
<evidence type="ECO:0000259" key="4">
    <source>
        <dbReference type="PROSITE" id="PS50011"/>
    </source>
</evidence>
<dbReference type="SUPFAM" id="SSF52540">
    <property type="entry name" value="P-loop containing nucleoside triphosphate hydrolases"/>
    <property type="match status" value="2"/>
</dbReference>
<dbReference type="PANTHER" id="PTHR47962:SF5">
    <property type="entry name" value="ATP-DEPENDENT HELICASE LHR-RELATED"/>
    <property type="match status" value="1"/>
</dbReference>
<feature type="domain" description="Helicase ATP-binding" evidence="5">
    <location>
        <begin position="454"/>
        <end position="645"/>
    </location>
</feature>
<dbReference type="GO" id="GO:0003677">
    <property type="term" value="F:DNA binding"/>
    <property type="evidence" value="ECO:0007669"/>
    <property type="project" value="TreeGrafter"/>
</dbReference>
<dbReference type="EMBL" id="VFOW01000001">
    <property type="protein sequence ID" value="TQL75137.1"/>
    <property type="molecule type" value="Genomic_DNA"/>
</dbReference>
<keyword evidence="2" id="KW-0067">ATP-binding</keyword>
<dbReference type="InterPro" id="IPR014001">
    <property type="entry name" value="Helicase_ATP-bd"/>
</dbReference>
<evidence type="ECO:0000313" key="8">
    <source>
        <dbReference type="Proteomes" id="UP000317043"/>
    </source>
</evidence>
<dbReference type="GO" id="GO:0016887">
    <property type="term" value="F:ATP hydrolysis activity"/>
    <property type="evidence" value="ECO:0007669"/>
    <property type="project" value="TreeGrafter"/>
</dbReference>
<keyword evidence="1" id="KW-0547">Nucleotide-binding</keyword>
<dbReference type="Proteomes" id="UP000317043">
    <property type="component" value="Unassembled WGS sequence"/>
</dbReference>
<dbReference type="InterPro" id="IPR001650">
    <property type="entry name" value="Helicase_C-like"/>
</dbReference>
<feature type="compositionally biased region" description="Basic and acidic residues" evidence="3">
    <location>
        <begin position="881"/>
        <end position="891"/>
    </location>
</feature>
<dbReference type="SMART" id="SM00220">
    <property type="entry name" value="S_TKc"/>
    <property type="match status" value="1"/>
</dbReference>
<evidence type="ECO:0000256" key="2">
    <source>
        <dbReference type="ARBA" id="ARBA00022840"/>
    </source>
</evidence>
<dbReference type="PROSITE" id="PS51194">
    <property type="entry name" value="HELICASE_CTER"/>
    <property type="match status" value="1"/>
</dbReference>
<dbReference type="InterPro" id="IPR011009">
    <property type="entry name" value="Kinase-like_dom_sf"/>
</dbReference>
<dbReference type="Gene3D" id="1.10.510.10">
    <property type="entry name" value="Transferase(Phosphotransferase) domain 1"/>
    <property type="match status" value="1"/>
</dbReference>
<keyword evidence="7" id="KW-0347">Helicase</keyword>
<dbReference type="CDD" id="cd14014">
    <property type="entry name" value="STKc_PknB_like"/>
    <property type="match status" value="1"/>
</dbReference>
<dbReference type="InParanoid" id="A0A543ARC4"/>
<dbReference type="InterPro" id="IPR000719">
    <property type="entry name" value="Prot_kinase_dom"/>
</dbReference>
<keyword evidence="8" id="KW-1185">Reference proteome</keyword>
<gene>
    <name evidence="7" type="ORF">FB566_0630</name>
</gene>
<keyword evidence="7" id="KW-0378">Hydrolase</keyword>
<sequence>MRCLATREVTRGALWEERVNTTAITLIDGRFQIERALGSGMSEVYRAIDTHADPASADRHVALKVVRLRSILPSEQDQLRNLIERFEREIDIVRKLSHAGLPRIVQSGEDQEIGQPYLAMEFVEGMALNALIDEGEQLPIRAVAGIVGQVTATLQAAHRADILHRDIKPSNAMLQPDGRVRLLDFGIGRFLNAPNLPQLTESGMTLGTTRYMSPEHARGRDLSVKSDLYSLGCLLYELLCGQPPFTEGTSNDIMNAHIEQEPTAISLMRSDIPDALSELVDGLLSKDPADRPEDAPAVLETLQIVVRDTPVQPLPRLIKVDPADQFRHATGDLPSVELVEQGDIRERSVSQVSGMNVFEVHARLIEKYRSFTAGGVIVKDPRIKNWVHNDMARGNQWPAPYLSLNPFFASGGRVDELVAAEVLHPECSRIFQTGKSEGVDGTPITLHMHQRQALEAAQTGESYVLTTGTGSGKSLAYIVPIVDKVLRDRSNDPAPGVRAIIVYPMNALANSQKQELEKYLSTGYADGSEPVSFARYTGQESQAERDAIYQNPPDILLTNYVMLELLLTRPDDRKKLIHMASGLQFLVFDELHTYRGRQGADVAWLIRRVKDACQAPEVQCVGTSATMSTEGSVADQRAAVAGVASTLFGRPIAPERIIGETLIRATDEGPTTVSLERIRTPAAPGAYRDLIADPLARWVESRFGLRSSEEGELVRQEPVTVEVAAEELAITTGADTKACEAAIRKTLLAGSKATNPETGRPLFAFRLHQFVSKGDNVYVTIEPEMSREITRSYQVEYPGGDGKVLIPVSFCRDCGQEYLTVQRVRDVATNRYSYRPNRDADAVDGDFVRAGYLYISQDNPWPSDQQEVLRRRLLPESWLESDRSGNEDVKPNFRKRMPIPVTVNPQGQESSDGLAAAFMPDAFRFCLHCGVTHEKRGKDFGKLAAFNQEGRSSATSLISATIVEELQRFPDTALTPEAKKLLSFVDNRQDAALQAGHFNDFVQVVQLRSALYHALAKAEDHELTSEEIANKVADTIGVSWQEYSGKPELAQRMAVQAGKVFRQVLNFRLHVDLQRGWRVTMPNLEQTGLLSIDYGDLDAVAHQDGRWASSHAALRDADGELRSELMRTVLDEMRRSLAVDANCLETEQFETLQRASEHRLAQPWQLDETDAPKQATVVPMASFKGADPAYVFMSGLGKVGRYLKRRLNDPDLRRDDIEAVISDLLKTMEAAGLVVAVQPQPATRDPRHRAPDIVGYRVDTQALIWRLGDGKHGPHDRLAATREGGQRPPVNKFFVELYQRSADALSGLVAHEHTAQVAPEDREQREQAFRDGDLKLLYCSPTMELGVDIASLNSVLLRNVPPTPANYAQRSGRAGRSGQQALVVTYCATGNSHDQYYFKRRSRMVAGAVAPPRLDLCNEDLVLSHVQAIWLAETGISLRGSIADHVTITAIDQDGSTSDTPMVLDPDTQAEITNPAALQRTERIASAILAPMLSELAETTWWDDTWLSRKVRSIPGRFDRAFDRWRDLYRAATFDQREQNLRRINYDLKPKERDAAKKRRDEAEAQLNLLRNSAPGKSIMSDFNPYRYLASEGFLPGYSFPRLPLAAFVPKRGFDGDYLQRPRFLAIREFGPDALVYHEGSRYQVVRIQLPADTSGSLTTGTAKRCEGCGYWHDPEDRSDNCELCSGKLGVETTNLLQLQTVYTRKRERISSDEEERRRAGYQLVTSYRFNTHGERAGRADALVSDEQGDLATVVYGDSATVRVANLRRAGAPTDEPDGYWLDPFTGRWMSKKQAEDAVGNVTELADADDDVRMKQRVIPYVEDTRNVAVLRLTDRLPADDALTLMYALERGIEAGYELEDSELAAELPAGDNLSTGFLLFVESAEGGAGVLRRLQAERGALAYAAAEALRICHFDAATGADLNPDCARGCYDCLLAYSNQHNHDRIDRHKVVDLLRRLTSALTTQTGADETRTGQQQRLDDLSDSSLEREWLDFVKSGGWRLPDQAQVLVPDASARPDYVYRLPGAPLAVFVDGPHHDSTQAAQRDAEAQDRLLDAGWDVVRFSHRDDWESILGRHPSYFGTGSTASG</sequence>
<dbReference type="PANTHER" id="PTHR47962">
    <property type="entry name" value="ATP-DEPENDENT HELICASE LHR-RELATED-RELATED"/>
    <property type="match status" value="1"/>
</dbReference>
<dbReference type="GO" id="GO:0004386">
    <property type="term" value="F:helicase activity"/>
    <property type="evidence" value="ECO:0007669"/>
    <property type="project" value="UniProtKB-KW"/>
</dbReference>
<protein>
    <submittedName>
        <fullName evidence="7">ATP-dependent helicase YprA (DUF1998 family)</fullName>
    </submittedName>
</protein>
<feature type="domain" description="Helicase C-terminal" evidence="6">
    <location>
        <begin position="1273"/>
        <end position="1422"/>
    </location>
</feature>
<dbReference type="InterPro" id="IPR052511">
    <property type="entry name" value="ATP-dep_Helicase"/>
</dbReference>
<dbReference type="OrthoDB" id="3197455at2"/>
<dbReference type="InterPro" id="IPR018973">
    <property type="entry name" value="MZB"/>
</dbReference>
<feature type="domain" description="Protein kinase" evidence="4">
    <location>
        <begin position="31"/>
        <end position="306"/>
    </location>
</feature>
<organism evidence="7 8">
    <name type="scientific">Stackebrandtia endophytica</name>
    <dbReference type="NCBI Taxonomy" id="1496996"/>
    <lineage>
        <taxon>Bacteria</taxon>
        <taxon>Bacillati</taxon>
        <taxon>Actinomycetota</taxon>
        <taxon>Actinomycetes</taxon>
        <taxon>Glycomycetales</taxon>
        <taxon>Glycomycetaceae</taxon>
        <taxon>Stackebrandtia</taxon>
    </lineage>
</organism>
<dbReference type="GO" id="GO:0004672">
    <property type="term" value="F:protein kinase activity"/>
    <property type="evidence" value="ECO:0007669"/>
    <property type="project" value="InterPro"/>
</dbReference>
<dbReference type="Pfam" id="PF00271">
    <property type="entry name" value="Helicase_C"/>
    <property type="match status" value="1"/>
</dbReference>
<dbReference type="InterPro" id="IPR011545">
    <property type="entry name" value="DEAD/DEAH_box_helicase_dom"/>
</dbReference>